<evidence type="ECO:0000313" key="7">
    <source>
        <dbReference type="EMBL" id="ACB32393.1"/>
    </source>
</evidence>
<evidence type="ECO:0000256" key="1">
    <source>
        <dbReference type="ARBA" id="ARBA00022884"/>
    </source>
</evidence>
<dbReference type="KEGG" id="lch:Lcho_0118"/>
<evidence type="ECO:0000256" key="3">
    <source>
        <dbReference type="PROSITE-ProRule" id="PRU00182"/>
    </source>
</evidence>
<evidence type="ECO:0000259" key="6">
    <source>
        <dbReference type="Pfam" id="PF01728"/>
    </source>
</evidence>
<evidence type="ECO:0000259" key="5">
    <source>
        <dbReference type="Pfam" id="PF01479"/>
    </source>
</evidence>
<dbReference type="GO" id="GO:0008168">
    <property type="term" value="F:methyltransferase activity"/>
    <property type="evidence" value="ECO:0007669"/>
    <property type="project" value="UniProtKB-KW"/>
</dbReference>
<dbReference type="CDD" id="cd00165">
    <property type="entry name" value="S4"/>
    <property type="match status" value="1"/>
</dbReference>
<dbReference type="InterPro" id="IPR004538">
    <property type="entry name" value="Hemolysin_A/TlyA"/>
</dbReference>
<dbReference type="AlphaFoldDB" id="B1Y646"/>
<keyword evidence="8" id="KW-1185">Reference proteome</keyword>
<dbReference type="InterPro" id="IPR029063">
    <property type="entry name" value="SAM-dependent_MTases_sf"/>
</dbReference>
<dbReference type="PANTHER" id="PTHR32319:SF0">
    <property type="entry name" value="BACTERIAL HEMOLYSIN-LIKE PROTEIN"/>
    <property type="match status" value="1"/>
</dbReference>
<dbReference type="CDD" id="cd02440">
    <property type="entry name" value="AdoMet_MTases"/>
    <property type="match status" value="1"/>
</dbReference>
<keyword evidence="7" id="KW-0489">Methyltransferase</keyword>
<dbReference type="Pfam" id="PF01728">
    <property type="entry name" value="FtsJ"/>
    <property type="match status" value="1"/>
</dbReference>
<dbReference type="STRING" id="395495.Lcho_0118"/>
<dbReference type="InterPro" id="IPR002942">
    <property type="entry name" value="S4_RNA-bd"/>
</dbReference>
<sequence>MAPEDAAARRPPPPEGDQVDPATARIDLIPLEAAVVRRPDSLPAMRIDQLILHKGLAPTRSAAQRLIERKAVRWLGPKGWTVPSKAGEDVPDEAQVEITDASELRFVSRGGLKLEGAIAKCGFDVRGRTCLDVGQSTGGFTDLLLDKGAVKVVGLDVGRDQLAAKLRGDERVVCYEGINARDVAGSAFAAEWPEASFGFITADVSFISLTHVLPTLFSYLAPGGDLLALVKPQFELQPAQIGKGGIVRNKAYFQDVETRVRQCCRDWPMKVHAYFQSPIEGGNGNTEFFIWVRHPEPATPAA</sequence>
<comment type="similarity">
    <text evidence="2">Belongs to the TlyA family.</text>
</comment>
<evidence type="ECO:0000313" key="8">
    <source>
        <dbReference type="Proteomes" id="UP000001693"/>
    </source>
</evidence>
<dbReference type="PROSITE" id="PS50889">
    <property type="entry name" value="S4"/>
    <property type="match status" value="1"/>
</dbReference>
<gene>
    <name evidence="7" type="ordered locus">Lcho_0118</name>
</gene>
<feature type="region of interest" description="Disordered" evidence="4">
    <location>
        <begin position="1"/>
        <end position="21"/>
    </location>
</feature>
<dbReference type="HOGENOM" id="CLU_058015_1_0_4"/>
<reference evidence="7 8" key="1">
    <citation type="submission" date="2008-03" db="EMBL/GenBank/DDBJ databases">
        <title>Complete sequence of Leptothrix cholodnii SP-6.</title>
        <authorList>
            <consortium name="US DOE Joint Genome Institute"/>
            <person name="Copeland A."/>
            <person name="Lucas S."/>
            <person name="Lapidus A."/>
            <person name="Glavina del Rio T."/>
            <person name="Dalin E."/>
            <person name="Tice H."/>
            <person name="Bruce D."/>
            <person name="Goodwin L."/>
            <person name="Pitluck S."/>
            <person name="Chertkov O."/>
            <person name="Brettin T."/>
            <person name="Detter J.C."/>
            <person name="Han C."/>
            <person name="Kuske C.R."/>
            <person name="Schmutz J."/>
            <person name="Larimer F."/>
            <person name="Land M."/>
            <person name="Hauser L."/>
            <person name="Kyrpides N."/>
            <person name="Lykidis A."/>
            <person name="Emerson D."/>
            <person name="Richardson P."/>
        </authorList>
    </citation>
    <scope>NUCLEOTIDE SEQUENCE [LARGE SCALE GENOMIC DNA]</scope>
    <source>
        <strain evidence="8">ATCC 51168 / LMG 8142 / SP-6</strain>
    </source>
</reference>
<dbReference type="Gene3D" id="3.40.50.150">
    <property type="entry name" value="Vaccinia Virus protein VP39"/>
    <property type="match status" value="1"/>
</dbReference>
<dbReference type="GO" id="GO:0032259">
    <property type="term" value="P:methylation"/>
    <property type="evidence" value="ECO:0007669"/>
    <property type="project" value="UniProtKB-KW"/>
</dbReference>
<dbReference type="PANTHER" id="PTHR32319">
    <property type="entry name" value="BACTERIAL HEMOLYSIN-LIKE PROTEIN"/>
    <property type="match status" value="1"/>
</dbReference>
<feature type="domain" description="RNA-binding S4" evidence="5">
    <location>
        <begin position="45"/>
        <end position="73"/>
    </location>
</feature>
<dbReference type="EMBL" id="CP001013">
    <property type="protein sequence ID" value="ACB32393.1"/>
    <property type="molecule type" value="Genomic_DNA"/>
</dbReference>
<dbReference type="InterPro" id="IPR036986">
    <property type="entry name" value="S4_RNA-bd_sf"/>
</dbReference>
<evidence type="ECO:0000256" key="4">
    <source>
        <dbReference type="SAM" id="MobiDB-lite"/>
    </source>
</evidence>
<dbReference type="eggNOG" id="COG1189">
    <property type="taxonomic scope" value="Bacteria"/>
</dbReference>
<dbReference type="Pfam" id="PF01479">
    <property type="entry name" value="S4"/>
    <property type="match status" value="1"/>
</dbReference>
<dbReference type="InterPro" id="IPR002877">
    <property type="entry name" value="RNA_MeTrfase_FtsJ_dom"/>
</dbReference>
<accession>B1Y646</accession>
<proteinExistence type="inferred from homology"/>
<protein>
    <submittedName>
        <fullName evidence="7">Ribosomal RNA methyltransferase RrmJ/FtsJ</fullName>
    </submittedName>
</protein>
<organism evidence="7 8">
    <name type="scientific">Leptothrix cholodnii (strain ATCC 51168 / LMG 8142 / SP-6)</name>
    <name type="common">Leptothrix discophora (strain SP-6)</name>
    <dbReference type="NCBI Taxonomy" id="395495"/>
    <lineage>
        <taxon>Bacteria</taxon>
        <taxon>Pseudomonadati</taxon>
        <taxon>Pseudomonadota</taxon>
        <taxon>Betaproteobacteria</taxon>
        <taxon>Burkholderiales</taxon>
        <taxon>Sphaerotilaceae</taxon>
        <taxon>Leptothrix</taxon>
    </lineage>
</organism>
<keyword evidence="1 3" id="KW-0694">RNA-binding</keyword>
<dbReference type="PIRSF" id="PIRSF005578">
    <property type="entry name" value="TlyA"/>
    <property type="match status" value="1"/>
</dbReference>
<dbReference type="Gene3D" id="3.10.290.10">
    <property type="entry name" value="RNA-binding S4 domain"/>
    <property type="match status" value="1"/>
</dbReference>
<feature type="domain" description="Ribosomal RNA methyltransferase FtsJ" evidence="6">
    <location>
        <begin position="106"/>
        <end position="292"/>
    </location>
</feature>
<name>B1Y646_LEPCP</name>
<dbReference type="SUPFAM" id="SSF53335">
    <property type="entry name" value="S-adenosyl-L-methionine-dependent methyltransferases"/>
    <property type="match status" value="1"/>
</dbReference>
<keyword evidence="7" id="KW-0808">Transferase</keyword>
<evidence type="ECO:0000256" key="2">
    <source>
        <dbReference type="ARBA" id="ARBA00029460"/>
    </source>
</evidence>
<dbReference type="SUPFAM" id="SSF55174">
    <property type="entry name" value="Alpha-L RNA-binding motif"/>
    <property type="match status" value="1"/>
</dbReference>
<dbReference type="InterPro" id="IPR047048">
    <property type="entry name" value="TlyA"/>
</dbReference>
<dbReference type="Proteomes" id="UP000001693">
    <property type="component" value="Chromosome"/>
</dbReference>
<dbReference type="GO" id="GO:0003723">
    <property type="term" value="F:RNA binding"/>
    <property type="evidence" value="ECO:0007669"/>
    <property type="project" value="UniProtKB-KW"/>
</dbReference>